<feature type="non-terminal residue" evidence="2">
    <location>
        <position position="1"/>
    </location>
</feature>
<evidence type="ECO:0000313" key="2">
    <source>
        <dbReference type="EMBL" id="SDN14643.1"/>
    </source>
</evidence>
<dbReference type="InterPro" id="IPR036397">
    <property type="entry name" value="RNaseH_sf"/>
</dbReference>
<dbReference type="EMBL" id="FNHQ01000026">
    <property type="protein sequence ID" value="SDN14643.1"/>
    <property type="molecule type" value="Genomic_DNA"/>
</dbReference>
<gene>
    <name evidence="2" type="ORF">SAMN05660299_02205</name>
</gene>
<dbReference type="InterPro" id="IPR012337">
    <property type="entry name" value="RNaseH-like_sf"/>
</dbReference>
<dbReference type="OrthoDB" id="9781005at2"/>
<protein>
    <submittedName>
        <fullName evidence="2">Integrase core domain-containing protein</fullName>
    </submittedName>
</protein>
<dbReference type="SUPFAM" id="SSF53098">
    <property type="entry name" value="Ribonuclease H-like"/>
    <property type="match status" value="1"/>
</dbReference>
<sequence length="168" mass="19999">VVPSACIVGQAHALGERMYQYTAIDECTRVRYLEAFQEQSTYSSTIFLQHLVRRFSFPICKIQTDNGFEFTNRFGRSKTAELTLFERQLVAYHIIHQKIRPYTPRHNGKVERSHRKDNEYFYAEHRFYSFADFKKQLAVRSREYNNFPMRPLAWKSPNEVLRSFLATV</sequence>
<dbReference type="PROSITE" id="PS50994">
    <property type="entry name" value="INTEGRASE"/>
    <property type="match status" value="1"/>
</dbReference>
<accession>A0A1G9Z1Q9</accession>
<dbReference type="RefSeq" id="WP_143006430.1">
    <property type="nucleotide sequence ID" value="NZ_FNHQ01000026.1"/>
</dbReference>
<keyword evidence="3" id="KW-1185">Reference proteome</keyword>
<name>A0A1G9Z1Q9_9FIRM</name>
<dbReference type="AlphaFoldDB" id="A0A1G9Z1Q9"/>
<dbReference type="STRING" id="349095.SAMN05660299_02205"/>
<feature type="domain" description="Integrase catalytic" evidence="1">
    <location>
        <begin position="1"/>
        <end position="165"/>
    </location>
</feature>
<evidence type="ECO:0000313" key="3">
    <source>
        <dbReference type="Proteomes" id="UP000199309"/>
    </source>
</evidence>
<dbReference type="Proteomes" id="UP000199309">
    <property type="component" value="Unassembled WGS sequence"/>
</dbReference>
<dbReference type="InterPro" id="IPR001584">
    <property type="entry name" value="Integrase_cat-core"/>
</dbReference>
<proteinExistence type="predicted"/>
<reference evidence="2 3" key="1">
    <citation type="submission" date="2016-10" db="EMBL/GenBank/DDBJ databases">
        <authorList>
            <person name="de Groot N.N."/>
        </authorList>
    </citation>
    <scope>NUCLEOTIDE SEQUENCE [LARGE SCALE GENOMIC DNA]</scope>
    <source>
        <strain evidence="2 3">DSM 16981</strain>
    </source>
</reference>
<dbReference type="Gene3D" id="3.30.420.10">
    <property type="entry name" value="Ribonuclease H-like superfamily/Ribonuclease H"/>
    <property type="match status" value="1"/>
</dbReference>
<dbReference type="GO" id="GO:0015074">
    <property type="term" value="P:DNA integration"/>
    <property type="evidence" value="ECO:0007669"/>
    <property type="project" value="InterPro"/>
</dbReference>
<evidence type="ECO:0000259" key="1">
    <source>
        <dbReference type="PROSITE" id="PS50994"/>
    </source>
</evidence>
<organism evidence="2 3">
    <name type="scientific">Megasphaera paucivorans</name>
    <dbReference type="NCBI Taxonomy" id="349095"/>
    <lineage>
        <taxon>Bacteria</taxon>
        <taxon>Bacillati</taxon>
        <taxon>Bacillota</taxon>
        <taxon>Negativicutes</taxon>
        <taxon>Veillonellales</taxon>
        <taxon>Veillonellaceae</taxon>
        <taxon>Megasphaera</taxon>
    </lineage>
</organism>
<dbReference type="GO" id="GO:0003676">
    <property type="term" value="F:nucleic acid binding"/>
    <property type="evidence" value="ECO:0007669"/>
    <property type="project" value="InterPro"/>
</dbReference>
<dbReference type="Pfam" id="PF13683">
    <property type="entry name" value="rve_3"/>
    <property type="match status" value="1"/>
</dbReference>